<proteinExistence type="predicted"/>
<name>A0A7W7KEU6_PSENT</name>
<evidence type="ECO:0000313" key="1">
    <source>
        <dbReference type="EMBL" id="MBB4861565.1"/>
    </source>
</evidence>
<sequence length="99" mass="11403">MASIVLGAHLGDFQAPRDFIDFRDCYRLVEACPSLRNHFQHIVNVAPCMYLTLYYWDELCHLYESSLHESRKTGSYTSRLTARLSALRNQCPYTGVARA</sequence>
<dbReference type="EMBL" id="JACHLI010000001">
    <property type="protein sequence ID" value="MBB4861565.1"/>
    <property type="molecule type" value="Genomic_DNA"/>
</dbReference>
<dbReference type="AlphaFoldDB" id="A0A7W7KEU6"/>
<accession>A0A7W7KEU6</accession>
<gene>
    <name evidence="1" type="ORF">HNP46_000376</name>
</gene>
<protein>
    <submittedName>
        <fullName evidence="1">Uncharacterized protein</fullName>
    </submittedName>
</protein>
<reference evidence="1 2" key="1">
    <citation type="submission" date="2020-08" db="EMBL/GenBank/DDBJ databases">
        <title>Functional genomics of gut bacteria from endangered species of beetles.</title>
        <authorList>
            <person name="Carlos-Shanley C."/>
        </authorList>
    </citation>
    <scope>NUCLEOTIDE SEQUENCE [LARGE SCALE GENOMIC DNA]</scope>
    <source>
        <strain evidence="1 2">S00179</strain>
    </source>
</reference>
<evidence type="ECO:0000313" key="2">
    <source>
        <dbReference type="Proteomes" id="UP000566995"/>
    </source>
</evidence>
<comment type="caution">
    <text evidence="1">The sequence shown here is derived from an EMBL/GenBank/DDBJ whole genome shotgun (WGS) entry which is preliminary data.</text>
</comment>
<dbReference type="Proteomes" id="UP000566995">
    <property type="component" value="Unassembled WGS sequence"/>
</dbReference>
<organism evidence="1 2">
    <name type="scientific">Pseudomonas nitroreducens</name>
    <dbReference type="NCBI Taxonomy" id="46680"/>
    <lineage>
        <taxon>Bacteria</taxon>
        <taxon>Pseudomonadati</taxon>
        <taxon>Pseudomonadota</taxon>
        <taxon>Gammaproteobacteria</taxon>
        <taxon>Pseudomonadales</taxon>
        <taxon>Pseudomonadaceae</taxon>
        <taxon>Pseudomonas</taxon>
    </lineage>
</organism>